<organism evidence="9 10">
    <name type="scientific">Helicobacter japonicus</name>
    <dbReference type="NCBI Taxonomy" id="425400"/>
    <lineage>
        <taxon>Bacteria</taxon>
        <taxon>Pseudomonadati</taxon>
        <taxon>Campylobacterota</taxon>
        <taxon>Epsilonproteobacteria</taxon>
        <taxon>Campylobacterales</taxon>
        <taxon>Helicobacteraceae</taxon>
        <taxon>Helicobacter</taxon>
    </lineage>
</organism>
<evidence type="ECO:0000256" key="6">
    <source>
        <dbReference type="ARBA" id="ARBA00022884"/>
    </source>
</evidence>
<dbReference type="Gene3D" id="3.30.230.10">
    <property type="match status" value="1"/>
</dbReference>
<reference evidence="9 10" key="1">
    <citation type="journal article" date="2014" name="Genome Announc.">
        <title>Draft genome sequences of eight enterohepatic helicobacter species isolated from both laboratory and wild rodents.</title>
        <authorList>
            <person name="Sheh A."/>
            <person name="Shen Z."/>
            <person name="Fox J.G."/>
        </authorList>
    </citation>
    <scope>NUCLEOTIDE SEQUENCE [LARGE SCALE GENOMIC DNA]</scope>
    <source>
        <strain evidence="9 10">MIT 01-6451</strain>
    </source>
</reference>
<dbReference type="AlphaFoldDB" id="A0A4U8TPY8"/>
<dbReference type="EC" id="3.1.26.5" evidence="7 8"/>
<dbReference type="PANTHER" id="PTHR33992">
    <property type="entry name" value="RIBONUCLEASE P PROTEIN COMPONENT"/>
    <property type="match status" value="1"/>
</dbReference>
<dbReference type="EMBL" id="JRMQ02000005">
    <property type="protein sequence ID" value="TLE01905.1"/>
    <property type="molecule type" value="Genomic_DNA"/>
</dbReference>
<dbReference type="InterPro" id="IPR000100">
    <property type="entry name" value="RNase_P"/>
</dbReference>
<accession>A0A4U8TPY8</accession>
<dbReference type="HAMAP" id="MF_00227">
    <property type="entry name" value="RNase_P"/>
    <property type="match status" value="1"/>
</dbReference>
<keyword evidence="3 7" id="KW-0540">Nuclease</keyword>
<dbReference type="Proteomes" id="UP000029707">
    <property type="component" value="Unassembled WGS sequence"/>
</dbReference>
<evidence type="ECO:0000256" key="2">
    <source>
        <dbReference type="ARBA" id="ARBA00022694"/>
    </source>
</evidence>
<evidence type="ECO:0000256" key="3">
    <source>
        <dbReference type="ARBA" id="ARBA00022722"/>
    </source>
</evidence>
<evidence type="ECO:0000256" key="1">
    <source>
        <dbReference type="ARBA" id="ARBA00002663"/>
    </source>
</evidence>
<keyword evidence="10" id="KW-1185">Reference proteome</keyword>
<comment type="caution">
    <text evidence="9">The sequence shown here is derived from an EMBL/GenBank/DDBJ whole genome shotgun (WGS) entry which is preliminary data.</text>
</comment>
<dbReference type="RefSeq" id="WP_034361876.1">
    <property type="nucleotide sequence ID" value="NZ_CAJUDB010000003.1"/>
</dbReference>
<dbReference type="GO" id="GO:0000049">
    <property type="term" value="F:tRNA binding"/>
    <property type="evidence" value="ECO:0007669"/>
    <property type="project" value="UniProtKB-UniRule"/>
</dbReference>
<dbReference type="GeneID" id="82322070"/>
<keyword evidence="2 7" id="KW-0819">tRNA processing</keyword>
<dbReference type="GO" id="GO:0001682">
    <property type="term" value="P:tRNA 5'-leader removal"/>
    <property type="evidence" value="ECO:0007669"/>
    <property type="project" value="UniProtKB-UniRule"/>
</dbReference>
<dbReference type="InterPro" id="IPR020568">
    <property type="entry name" value="Ribosomal_Su5_D2-typ_SF"/>
</dbReference>
<evidence type="ECO:0000256" key="7">
    <source>
        <dbReference type="HAMAP-Rule" id="MF_00227"/>
    </source>
</evidence>
<keyword evidence="4 7" id="KW-0255">Endonuclease</keyword>
<comment type="subunit">
    <text evidence="7">Consists of a catalytic RNA component (M1 or rnpB) and a protein subunit.</text>
</comment>
<dbReference type="InterPro" id="IPR020539">
    <property type="entry name" value="RNase_P_CS"/>
</dbReference>
<dbReference type="PANTHER" id="PTHR33992:SF1">
    <property type="entry name" value="RIBONUCLEASE P PROTEIN COMPONENT"/>
    <property type="match status" value="1"/>
</dbReference>
<sequence length="130" mass="15380">MRLDSLKTKAEFDFIYKNAKKFFHKYFVLYVLRISHYHSHHPKEKKILHTLQSHQVALHIGFSISRKIGKANKRNLLRRRVKAIMYENRIKYEGLVCVFVAKEGVTCIDFATLKKDLLFALDKTQEIINS</sequence>
<dbReference type="GO" id="GO:0030677">
    <property type="term" value="C:ribonuclease P complex"/>
    <property type="evidence" value="ECO:0007669"/>
    <property type="project" value="TreeGrafter"/>
</dbReference>
<dbReference type="OrthoDB" id="9810867at2"/>
<evidence type="ECO:0000256" key="5">
    <source>
        <dbReference type="ARBA" id="ARBA00022801"/>
    </source>
</evidence>
<comment type="function">
    <text evidence="1 7">RNaseP catalyzes the removal of the 5'-leader sequence from pre-tRNA to produce the mature 5'-terminus. It can also cleave other RNA substrates such as 4.5S RNA. The protein component plays an auxiliary but essential role in vivo by binding to the 5'-leader sequence and broadening the substrate specificity of the ribozyme.</text>
</comment>
<dbReference type="InterPro" id="IPR014721">
    <property type="entry name" value="Ribsml_uS5_D2-typ_fold_subgr"/>
</dbReference>
<keyword evidence="6 7" id="KW-0694">RNA-binding</keyword>
<comment type="similarity">
    <text evidence="7">Belongs to the RnpA family.</text>
</comment>
<evidence type="ECO:0000256" key="4">
    <source>
        <dbReference type="ARBA" id="ARBA00022759"/>
    </source>
</evidence>
<dbReference type="GO" id="GO:0042781">
    <property type="term" value="F:3'-tRNA processing endoribonuclease activity"/>
    <property type="evidence" value="ECO:0007669"/>
    <property type="project" value="TreeGrafter"/>
</dbReference>
<evidence type="ECO:0000256" key="8">
    <source>
        <dbReference type="NCBIfam" id="TIGR00188"/>
    </source>
</evidence>
<dbReference type="SUPFAM" id="SSF54211">
    <property type="entry name" value="Ribosomal protein S5 domain 2-like"/>
    <property type="match status" value="1"/>
</dbReference>
<comment type="catalytic activity">
    <reaction evidence="7">
        <text>Endonucleolytic cleavage of RNA, removing 5'-extranucleotides from tRNA precursor.</text>
        <dbReference type="EC" id="3.1.26.5"/>
    </reaction>
</comment>
<evidence type="ECO:0000313" key="9">
    <source>
        <dbReference type="EMBL" id="TLE01905.1"/>
    </source>
</evidence>
<proteinExistence type="inferred from homology"/>
<dbReference type="NCBIfam" id="TIGR00188">
    <property type="entry name" value="rnpA"/>
    <property type="match status" value="1"/>
</dbReference>
<keyword evidence="5 7" id="KW-0378">Hydrolase</keyword>
<gene>
    <name evidence="7 9" type="primary">rnpA</name>
    <name evidence="9" type="ORF">LS65_004895</name>
</gene>
<protein>
    <recommendedName>
        <fullName evidence="7 8">Ribonuclease P protein component</fullName>
        <shortName evidence="7">RNase P protein</shortName>
        <shortName evidence="7">RNaseP protein</shortName>
        <ecNumber evidence="7 8">3.1.26.5</ecNumber>
    </recommendedName>
    <alternativeName>
        <fullName evidence="7">Protein C5</fullName>
    </alternativeName>
</protein>
<name>A0A4U8TPY8_9HELI</name>
<dbReference type="PROSITE" id="PS00648">
    <property type="entry name" value="RIBONUCLEASE_P"/>
    <property type="match status" value="1"/>
</dbReference>
<evidence type="ECO:0000313" key="10">
    <source>
        <dbReference type="Proteomes" id="UP000029707"/>
    </source>
</evidence>
<dbReference type="GO" id="GO:0004526">
    <property type="term" value="F:ribonuclease P activity"/>
    <property type="evidence" value="ECO:0007669"/>
    <property type="project" value="UniProtKB-UniRule"/>
</dbReference>
<dbReference type="Pfam" id="PF00825">
    <property type="entry name" value="Ribonuclease_P"/>
    <property type="match status" value="1"/>
</dbReference>